<sequence>MFSRQLPSARHHDRIAGEAFAACGSQHVHHREARADQDQRLRLGEAIGRNIAKRRKRPVSMFGREAIGRREDHHVGPDRLGVISANDKGGSFATARQGRSGEHIELSIRPAVDSLHEPLPDVLSEQLAGKECVAQSFQESWIVFALVQVPKGPMQKVAGLVGIRRKVASPDIEQVERMVTTIGDATP</sequence>
<evidence type="ECO:0000313" key="1">
    <source>
        <dbReference type="EMBL" id="BAQ16671.1"/>
    </source>
</evidence>
<reference evidence="1 2" key="1">
    <citation type="submission" date="2014-09" db="EMBL/GenBank/DDBJ databases">
        <title>Genome sequencing of Methyloceanibacter caenitepidi Gela4.</title>
        <authorList>
            <person name="Takeuchi M."/>
            <person name="Susumu S."/>
            <person name="Kamagata Y."/>
            <person name="Oshima K."/>
            <person name="Hattori M."/>
            <person name="Iwasaki W."/>
        </authorList>
    </citation>
    <scope>NUCLEOTIDE SEQUENCE [LARGE SCALE GENOMIC DNA]</scope>
    <source>
        <strain evidence="1 2">Gela4</strain>
    </source>
</reference>
<evidence type="ECO:0000313" key="2">
    <source>
        <dbReference type="Proteomes" id="UP000031643"/>
    </source>
</evidence>
<organism evidence="1 2">
    <name type="scientific">Methyloceanibacter caenitepidi</name>
    <dbReference type="NCBI Taxonomy" id="1384459"/>
    <lineage>
        <taxon>Bacteria</taxon>
        <taxon>Pseudomonadati</taxon>
        <taxon>Pseudomonadota</taxon>
        <taxon>Alphaproteobacteria</taxon>
        <taxon>Hyphomicrobiales</taxon>
        <taxon>Hyphomicrobiaceae</taxon>
        <taxon>Methyloceanibacter</taxon>
    </lineage>
</organism>
<dbReference type="KEGG" id="mcg:GL4_1213"/>
<keyword evidence="2" id="KW-1185">Reference proteome</keyword>
<dbReference type="HOGENOM" id="CLU_1446103_0_0_5"/>
<dbReference type="AlphaFoldDB" id="A0A0A8K1I4"/>
<name>A0A0A8K1I4_9HYPH</name>
<dbReference type="EMBL" id="AP014648">
    <property type="protein sequence ID" value="BAQ16671.1"/>
    <property type="molecule type" value="Genomic_DNA"/>
</dbReference>
<accession>A0A0A8K1I4</accession>
<protein>
    <submittedName>
        <fullName evidence="1">Uncharacterized protein</fullName>
    </submittedName>
</protein>
<gene>
    <name evidence="1" type="ORF">GL4_1213</name>
</gene>
<proteinExistence type="predicted"/>
<dbReference type="Proteomes" id="UP000031643">
    <property type="component" value="Chromosome"/>
</dbReference>